<dbReference type="Pfam" id="PF11356">
    <property type="entry name" value="T2SSC"/>
    <property type="match status" value="1"/>
</dbReference>
<evidence type="ECO:0000313" key="12">
    <source>
        <dbReference type="Proteomes" id="UP000255230"/>
    </source>
</evidence>
<dbReference type="SUPFAM" id="SSF50156">
    <property type="entry name" value="PDZ domain-like"/>
    <property type="match status" value="1"/>
</dbReference>
<evidence type="ECO:0000259" key="10">
    <source>
        <dbReference type="PROSITE" id="PS50106"/>
    </source>
</evidence>
<dbReference type="AlphaFoldDB" id="A0A378QB29"/>
<comment type="subcellular location">
    <subcellularLocation>
        <location evidence="1">Cell inner membrane</location>
    </subcellularLocation>
</comment>
<dbReference type="InterPro" id="IPR024961">
    <property type="entry name" value="T2SS_GspC_N"/>
</dbReference>
<keyword evidence="4" id="KW-0997">Cell inner membrane</keyword>
<reference evidence="11 12" key="1">
    <citation type="submission" date="2018-06" db="EMBL/GenBank/DDBJ databases">
        <authorList>
            <consortium name="Pathogen Informatics"/>
            <person name="Doyle S."/>
        </authorList>
    </citation>
    <scope>NUCLEOTIDE SEQUENCE [LARGE SCALE GENOMIC DNA]</scope>
    <source>
        <strain evidence="11 12">NCTC10465</strain>
    </source>
</reference>
<keyword evidence="7" id="KW-1133">Transmembrane helix</keyword>
<keyword evidence="2" id="KW-0813">Transport</keyword>
<dbReference type="Gene3D" id="2.30.30.830">
    <property type="match status" value="1"/>
</dbReference>
<dbReference type="InterPro" id="IPR036034">
    <property type="entry name" value="PDZ_sf"/>
</dbReference>
<feature type="compositionally biased region" description="Polar residues" evidence="9">
    <location>
        <begin position="229"/>
        <end position="240"/>
    </location>
</feature>
<protein>
    <submittedName>
        <fullName evidence="11">Type II secretion system protein C</fullName>
    </submittedName>
</protein>
<evidence type="ECO:0000256" key="4">
    <source>
        <dbReference type="ARBA" id="ARBA00022519"/>
    </source>
</evidence>
<dbReference type="Proteomes" id="UP000255230">
    <property type="component" value="Unassembled WGS sequence"/>
</dbReference>
<dbReference type="GO" id="GO:0015031">
    <property type="term" value="P:protein transport"/>
    <property type="evidence" value="ECO:0007669"/>
    <property type="project" value="UniProtKB-KW"/>
</dbReference>
<sequence>MIVDMIKATQRPSLSRKTTTGKFVPMAVVEKLYPWLLLAAIFWLVWQLSQAIWLVVAPPKAPVLTPVPLQPNLVAQSANSNALDFFAQPTAPQAPAATPPDIKVVGVTIATPESQSYAILTANGKTLSYRINDMIDGSGYKLVKVAADFVMVADASGQTSKVPFGQPFFLDQSEAIRAKAQANGAAGVGNGSNMGQTPTPSLGGAAPQAMGGAPVATGDPHDREDSAPTMATSNAANTSPSGASSAIGGAIQGLQQNASGYLSQMGVAATGQGYLVTDAMSAGLKNRLGLQTGDKVLSVNGQNVGQNPTQDAQLLRQVQQAGQAQIQVQRGDQVVTVRQSF</sequence>
<dbReference type="InterPro" id="IPR001478">
    <property type="entry name" value="PDZ"/>
</dbReference>
<evidence type="ECO:0000256" key="7">
    <source>
        <dbReference type="ARBA" id="ARBA00022989"/>
    </source>
</evidence>
<evidence type="ECO:0000256" key="3">
    <source>
        <dbReference type="ARBA" id="ARBA00022475"/>
    </source>
</evidence>
<dbReference type="Gene3D" id="2.30.42.10">
    <property type="match status" value="1"/>
</dbReference>
<dbReference type="Pfam" id="PF17820">
    <property type="entry name" value="PDZ_6"/>
    <property type="match status" value="1"/>
</dbReference>
<feature type="compositionally biased region" description="Low complexity" evidence="9">
    <location>
        <begin position="203"/>
        <end position="216"/>
    </location>
</feature>
<gene>
    <name evidence="11" type="ORF">NCTC10465_01826</name>
</gene>
<proteinExistence type="predicted"/>
<evidence type="ECO:0000256" key="1">
    <source>
        <dbReference type="ARBA" id="ARBA00004533"/>
    </source>
</evidence>
<feature type="region of interest" description="Disordered" evidence="9">
    <location>
        <begin position="185"/>
        <end position="244"/>
    </location>
</feature>
<dbReference type="GO" id="GO:0005886">
    <property type="term" value="C:plasma membrane"/>
    <property type="evidence" value="ECO:0007669"/>
    <property type="project" value="UniProtKB-SubCell"/>
</dbReference>
<name>A0A378QB29_FAUOS</name>
<evidence type="ECO:0000313" key="11">
    <source>
        <dbReference type="EMBL" id="STY98021.1"/>
    </source>
</evidence>
<evidence type="ECO:0000256" key="5">
    <source>
        <dbReference type="ARBA" id="ARBA00022692"/>
    </source>
</evidence>
<keyword evidence="6" id="KW-0653">Protein transport</keyword>
<dbReference type="EMBL" id="UGPY01000001">
    <property type="protein sequence ID" value="STY98021.1"/>
    <property type="molecule type" value="Genomic_DNA"/>
</dbReference>
<accession>A0A378QB29</accession>
<keyword evidence="12" id="KW-1185">Reference proteome</keyword>
<keyword evidence="8" id="KW-0472">Membrane</keyword>
<feature type="domain" description="PDZ" evidence="10">
    <location>
        <begin position="251"/>
        <end position="304"/>
    </location>
</feature>
<keyword evidence="3" id="KW-1003">Cell membrane</keyword>
<dbReference type="InterPro" id="IPR041489">
    <property type="entry name" value="PDZ_6"/>
</dbReference>
<dbReference type="RefSeq" id="WP_227713358.1">
    <property type="nucleotide sequence ID" value="NZ_CP065751.1"/>
</dbReference>
<evidence type="ECO:0000256" key="9">
    <source>
        <dbReference type="SAM" id="MobiDB-lite"/>
    </source>
</evidence>
<evidence type="ECO:0000256" key="8">
    <source>
        <dbReference type="ARBA" id="ARBA00023136"/>
    </source>
</evidence>
<dbReference type="PROSITE" id="PS50106">
    <property type="entry name" value="PDZ"/>
    <property type="match status" value="1"/>
</dbReference>
<evidence type="ECO:0000256" key="6">
    <source>
        <dbReference type="ARBA" id="ARBA00022927"/>
    </source>
</evidence>
<evidence type="ECO:0000256" key="2">
    <source>
        <dbReference type="ARBA" id="ARBA00022448"/>
    </source>
</evidence>
<organism evidence="11 12">
    <name type="scientific">Faucicola osloensis</name>
    <name type="common">Moraxella osloensis</name>
    <dbReference type="NCBI Taxonomy" id="34062"/>
    <lineage>
        <taxon>Bacteria</taxon>
        <taxon>Pseudomonadati</taxon>
        <taxon>Pseudomonadota</taxon>
        <taxon>Gammaproteobacteria</taxon>
        <taxon>Moraxellales</taxon>
        <taxon>Moraxellaceae</taxon>
        <taxon>Faucicola</taxon>
    </lineage>
</organism>
<keyword evidence="5" id="KW-0812">Transmembrane</keyword>